<dbReference type="InterPro" id="IPR028082">
    <property type="entry name" value="Peripla_BP_I"/>
</dbReference>
<dbReference type="PANTHER" id="PTHR30146">
    <property type="entry name" value="LACI-RELATED TRANSCRIPTIONAL REPRESSOR"/>
    <property type="match status" value="1"/>
</dbReference>
<dbReference type="AlphaFoldDB" id="A0AAN1RV37"/>
<name>A0AAN1RV37_9BORD</name>
<dbReference type="PANTHER" id="PTHR30146:SF33">
    <property type="entry name" value="TRANSCRIPTIONAL REGULATOR"/>
    <property type="match status" value="1"/>
</dbReference>
<dbReference type="SUPFAM" id="SSF53822">
    <property type="entry name" value="Periplasmic binding protein-like I"/>
    <property type="match status" value="1"/>
</dbReference>
<dbReference type="GO" id="GO:0003700">
    <property type="term" value="F:DNA-binding transcription factor activity"/>
    <property type="evidence" value="ECO:0007669"/>
    <property type="project" value="TreeGrafter"/>
</dbReference>
<proteinExistence type="predicted"/>
<sequence length="353" mass="38489">MASHPMKPSIRRPTLADVAKLAGVSLGSASRALSVPNEVKPATLERVNRAVAQLGYIRDGAAAALASRRTRTVGAVYPTLNNPIFAHSTHSMQQTLWEMGYQLLIASHEYHDDDEAAVLRATVERGVDGIIMVGTDHGEEVFALLHQRGLPYVLTWSVDDSHYPHCVGISNYDASYDLARCVLAKGHTRIGVCGGPIARNERARGRRNGVLAALRERGLSVPPEWIIEQPFSFEGGRQAIRDYWALPDRPSVIFFGTDLLAMGALHECRRLGIAVPGELSIVGFDGIDEAEMMQPELTTVSIPAQEIGRRAARHIVDLIEDREPPPAGPLAHVVLERGSLGPPPARPRRGRRA</sequence>
<feature type="domain" description="HTH lacI-type" evidence="4">
    <location>
        <begin position="13"/>
        <end position="67"/>
    </location>
</feature>
<dbReference type="Proteomes" id="UP000282741">
    <property type="component" value="Chromosome"/>
</dbReference>
<protein>
    <submittedName>
        <fullName evidence="5">LacI family transcriptional regulator</fullName>
    </submittedName>
</protein>
<dbReference type="PROSITE" id="PS50932">
    <property type="entry name" value="HTH_LACI_2"/>
    <property type="match status" value="1"/>
</dbReference>
<dbReference type="SUPFAM" id="SSF47413">
    <property type="entry name" value="lambda repressor-like DNA-binding domains"/>
    <property type="match status" value="1"/>
</dbReference>
<dbReference type="SMART" id="SM00354">
    <property type="entry name" value="HTH_LACI"/>
    <property type="match status" value="1"/>
</dbReference>
<dbReference type="CDD" id="cd01392">
    <property type="entry name" value="HTH_LacI"/>
    <property type="match status" value="1"/>
</dbReference>
<dbReference type="InterPro" id="IPR046335">
    <property type="entry name" value="LacI/GalR-like_sensor"/>
</dbReference>
<dbReference type="EMBL" id="CP024172">
    <property type="protein sequence ID" value="AZW16163.1"/>
    <property type="molecule type" value="Genomic_DNA"/>
</dbReference>
<dbReference type="Pfam" id="PF13377">
    <property type="entry name" value="Peripla_BP_3"/>
    <property type="match status" value="1"/>
</dbReference>
<dbReference type="Pfam" id="PF00356">
    <property type="entry name" value="LacI"/>
    <property type="match status" value="1"/>
</dbReference>
<dbReference type="PROSITE" id="PS00356">
    <property type="entry name" value="HTH_LACI_1"/>
    <property type="match status" value="1"/>
</dbReference>
<evidence type="ECO:0000256" key="2">
    <source>
        <dbReference type="ARBA" id="ARBA00023125"/>
    </source>
</evidence>
<keyword evidence="1" id="KW-0805">Transcription regulation</keyword>
<dbReference type="CDD" id="cd06273">
    <property type="entry name" value="PBP1_LacI-like"/>
    <property type="match status" value="1"/>
</dbReference>
<dbReference type="Gene3D" id="3.40.50.2300">
    <property type="match status" value="2"/>
</dbReference>
<evidence type="ECO:0000313" key="6">
    <source>
        <dbReference type="Proteomes" id="UP000282741"/>
    </source>
</evidence>
<dbReference type="InterPro" id="IPR000843">
    <property type="entry name" value="HTH_LacI"/>
</dbReference>
<dbReference type="InterPro" id="IPR010982">
    <property type="entry name" value="Lambda_DNA-bd_dom_sf"/>
</dbReference>
<reference evidence="6" key="1">
    <citation type="submission" date="2017-10" db="EMBL/GenBank/DDBJ databases">
        <title>Whole genome sequencing of various Bordetella species.</title>
        <authorList>
            <person name="Weigand M.R."/>
            <person name="Loparev V."/>
            <person name="Peng Y."/>
            <person name="Bowden K.E."/>
            <person name="Tondella M.L."/>
            <person name="Williams M.M."/>
        </authorList>
    </citation>
    <scope>NUCLEOTIDE SEQUENCE [LARGE SCALE GENOMIC DNA]</scope>
    <source>
        <strain evidence="6">H720</strain>
    </source>
</reference>
<evidence type="ECO:0000259" key="4">
    <source>
        <dbReference type="PROSITE" id="PS50932"/>
    </source>
</evidence>
<evidence type="ECO:0000313" key="5">
    <source>
        <dbReference type="EMBL" id="AZW16163.1"/>
    </source>
</evidence>
<accession>A0AAN1RV37</accession>
<keyword evidence="3" id="KW-0804">Transcription</keyword>
<gene>
    <name evidence="5" type="ORF">CS347_04910</name>
</gene>
<evidence type="ECO:0000256" key="3">
    <source>
        <dbReference type="ARBA" id="ARBA00023163"/>
    </source>
</evidence>
<organism evidence="5 6">
    <name type="scientific">Bordetella hinzii</name>
    <dbReference type="NCBI Taxonomy" id="103855"/>
    <lineage>
        <taxon>Bacteria</taxon>
        <taxon>Pseudomonadati</taxon>
        <taxon>Pseudomonadota</taxon>
        <taxon>Betaproteobacteria</taxon>
        <taxon>Burkholderiales</taxon>
        <taxon>Alcaligenaceae</taxon>
        <taxon>Bordetella</taxon>
    </lineage>
</organism>
<evidence type="ECO:0000256" key="1">
    <source>
        <dbReference type="ARBA" id="ARBA00023015"/>
    </source>
</evidence>
<keyword evidence="2" id="KW-0238">DNA-binding</keyword>
<dbReference type="GO" id="GO:0000976">
    <property type="term" value="F:transcription cis-regulatory region binding"/>
    <property type="evidence" value="ECO:0007669"/>
    <property type="project" value="TreeGrafter"/>
</dbReference>
<dbReference type="Gene3D" id="1.10.260.40">
    <property type="entry name" value="lambda repressor-like DNA-binding domains"/>
    <property type="match status" value="1"/>
</dbReference>